<organism evidence="4 5">
    <name type="scientific">Hevea brasiliensis</name>
    <name type="common">Para rubber tree</name>
    <name type="synonym">Siphonia brasiliensis</name>
    <dbReference type="NCBI Taxonomy" id="3981"/>
    <lineage>
        <taxon>Eukaryota</taxon>
        <taxon>Viridiplantae</taxon>
        <taxon>Streptophyta</taxon>
        <taxon>Embryophyta</taxon>
        <taxon>Tracheophyta</taxon>
        <taxon>Spermatophyta</taxon>
        <taxon>Magnoliopsida</taxon>
        <taxon>eudicotyledons</taxon>
        <taxon>Gunneridae</taxon>
        <taxon>Pentapetalae</taxon>
        <taxon>rosids</taxon>
        <taxon>fabids</taxon>
        <taxon>Malpighiales</taxon>
        <taxon>Euphorbiaceae</taxon>
        <taxon>Crotonoideae</taxon>
        <taxon>Micrandreae</taxon>
        <taxon>Hevea</taxon>
    </lineage>
</organism>
<gene>
    <name evidence="4" type="ORF">P3X46_016934</name>
</gene>
<dbReference type="PANTHER" id="PTHR13068">
    <property type="entry name" value="CGI-12 PROTEIN-RELATED"/>
    <property type="match status" value="1"/>
</dbReference>
<keyword evidence="5" id="KW-1185">Reference proteome</keyword>
<evidence type="ECO:0000256" key="1">
    <source>
        <dbReference type="ARBA" id="ARBA00007692"/>
    </source>
</evidence>
<dbReference type="Gene3D" id="1.25.70.10">
    <property type="entry name" value="Transcription termination factor 3, mitochondrial"/>
    <property type="match status" value="2"/>
</dbReference>
<keyword evidence="2" id="KW-0806">Transcription termination</keyword>
<comment type="caution">
    <text evidence="4">The sequence shown here is derived from an EMBL/GenBank/DDBJ whole genome shotgun (WGS) entry which is preliminary data.</text>
</comment>
<keyword evidence="2" id="KW-0804">Transcription</keyword>
<dbReference type="Proteomes" id="UP001174677">
    <property type="component" value="Chromosome 9"/>
</dbReference>
<evidence type="ECO:0000313" key="5">
    <source>
        <dbReference type="Proteomes" id="UP001174677"/>
    </source>
</evidence>
<name>A0ABQ9M1V4_HEVBR</name>
<dbReference type="PANTHER" id="PTHR13068:SF173">
    <property type="entry name" value="EMB|CAB62602.1"/>
    <property type="match status" value="1"/>
</dbReference>
<accession>A0ABQ9M1V4</accession>
<dbReference type="InterPro" id="IPR038538">
    <property type="entry name" value="MTERF_sf"/>
</dbReference>
<dbReference type="Pfam" id="PF02536">
    <property type="entry name" value="mTERF"/>
    <property type="match status" value="1"/>
</dbReference>
<proteinExistence type="inferred from homology"/>
<dbReference type="EMBL" id="JARPOI010000009">
    <property type="protein sequence ID" value="KAJ9173838.1"/>
    <property type="molecule type" value="Genomic_DNA"/>
</dbReference>
<keyword evidence="3" id="KW-0809">Transit peptide</keyword>
<protein>
    <submittedName>
        <fullName evidence="4">Uncharacterized protein</fullName>
    </submittedName>
</protein>
<reference evidence="4" key="1">
    <citation type="journal article" date="2023" name="Plant Biotechnol. J.">
        <title>Chromosome-level wild Hevea brasiliensis genome provides new tools for genomic-assisted breeding and valuable loci to elevate rubber yield.</title>
        <authorList>
            <person name="Cheng H."/>
            <person name="Song X."/>
            <person name="Hu Y."/>
            <person name="Wu T."/>
            <person name="Yang Q."/>
            <person name="An Z."/>
            <person name="Feng S."/>
            <person name="Deng Z."/>
            <person name="Wu W."/>
            <person name="Zeng X."/>
            <person name="Tu M."/>
            <person name="Wang X."/>
            <person name="Huang H."/>
        </authorList>
    </citation>
    <scope>NUCLEOTIDE SEQUENCE</scope>
    <source>
        <strain evidence="4">MT/VB/25A 57/8</strain>
    </source>
</reference>
<comment type="similarity">
    <text evidence="1">Belongs to the mTERF family.</text>
</comment>
<evidence type="ECO:0000256" key="2">
    <source>
        <dbReference type="ARBA" id="ARBA00022472"/>
    </source>
</evidence>
<sequence length="329" mass="37340">MSCLSFFFFICQNLKTSKLCPFPMPNKTLNFSETQELSVSTRFSSSKSVKNAQSVVHFFKNLGFSNSQIQSAARRSPPILFANLDNTLKPKSKLFQDLGPLESPFLTASLKKKLVPCIEILKKHLLNDKDNEVLLKVVSRYFWIVPHKNPESRLLSCVAYFDSCGIVGSQISVLLITRPRLLLCLEYLLRDFVSRTLNMGFSANSRMTVHGLIARNYGIFRSFPSINAEKYLERLHISLLTTSAEKLKLGINFCLSTMKFKKMEERVIPPVRVLEILKSKKLIKKEPSFIKAFFVTEKVFVQKFISSFPDDAGELLLACQGRNLASSSK</sequence>
<keyword evidence="2" id="KW-0805">Transcription regulation</keyword>
<evidence type="ECO:0000313" key="4">
    <source>
        <dbReference type="EMBL" id="KAJ9173838.1"/>
    </source>
</evidence>
<evidence type="ECO:0000256" key="3">
    <source>
        <dbReference type="ARBA" id="ARBA00022946"/>
    </source>
</evidence>
<dbReference type="InterPro" id="IPR003690">
    <property type="entry name" value="MTERF"/>
</dbReference>